<sequence length="158" mass="17440">MQPDWYPAWRDEAFEQLTAKNARLAKDFRLGSWSRYDYDLTTGKLVFSDQSGVKVVSEIQIAGSTSAKAGNWLWAWANSNLPGNLLGDAKLVRAFGEEKAIDNLARAYVDDTGGDLEALGWELTAAMVRVCNALGAYRSPRGEGGALYLVFKSVRWAN</sequence>
<dbReference type="EMBL" id="CCMZ01000008">
    <property type="protein sequence ID" value="CDX14693.1"/>
    <property type="molecule type" value="Genomic_DNA"/>
</dbReference>
<protein>
    <submittedName>
        <fullName evidence="1">Uncharacterized protein</fullName>
    </submittedName>
</protein>
<keyword evidence="2" id="KW-1185">Reference proteome</keyword>
<evidence type="ECO:0000313" key="1">
    <source>
        <dbReference type="EMBL" id="CDX14693.1"/>
    </source>
</evidence>
<gene>
    <name evidence="1" type="ORF">MPL3356_160103</name>
</gene>
<proteinExistence type="predicted"/>
<evidence type="ECO:0000313" key="2">
    <source>
        <dbReference type="Proteomes" id="UP000045285"/>
    </source>
</evidence>
<dbReference type="Pfam" id="PF21813">
    <property type="entry name" value="DUF6882"/>
    <property type="match status" value="1"/>
</dbReference>
<dbReference type="Proteomes" id="UP000045285">
    <property type="component" value="Unassembled WGS sequence"/>
</dbReference>
<dbReference type="AlphaFoldDB" id="A0A090DL49"/>
<reference evidence="2" key="1">
    <citation type="submission" date="2014-08" db="EMBL/GenBank/DDBJ databases">
        <authorList>
            <person name="Moulin L."/>
        </authorList>
    </citation>
    <scope>NUCLEOTIDE SEQUENCE [LARGE SCALE GENOMIC DNA]</scope>
</reference>
<dbReference type="STRING" id="69974.MPLDJ20_240061"/>
<name>A0A090DL49_MESPL</name>
<accession>A0A090DL49</accession>
<organism evidence="1 2">
    <name type="scientific">Mesorhizobium plurifarium</name>
    <dbReference type="NCBI Taxonomy" id="69974"/>
    <lineage>
        <taxon>Bacteria</taxon>
        <taxon>Pseudomonadati</taxon>
        <taxon>Pseudomonadota</taxon>
        <taxon>Alphaproteobacteria</taxon>
        <taxon>Hyphomicrobiales</taxon>
        <taxon>Phyllobacteriaceae</taxon>
        <taxon>Mesorhizobium</taxon>
    </lineage>
</organism>
<dbReference type="InterPro" id="IPR049249">
    <property type="entry name" value="DUF6882"/>
</dbReference>